<reference evidence="2 3" key="1">
    <citation type="journal article" date="2013" name="ISME J.">
        <title>A metabolic model for members of the genus Tetrasphaera involved in enhanced biological phosphorus removal.</title>
        <authorList>
            <person name="Kristiansen R."/>
            <person name="Nguyen H.T.T."/>
            <person name="Saunders A.M."/>
            <person name="Nielsen J.L."/>
            <person name="Wimmer R."/>
            <person name="Le V.Q."/>
            <person name="McIlroy S.J."/>
            <person name="Petrovski S."/>
            <person name="Seviour R.J."/>
            <person name="Calteau A."/>
            <person name="Nielsen K.L."/>
            <person name="Nielsen P.H."/>
        </authorList>
    </citation>
    <scope>NUCLEOTIDE SEQUENCE [LARGE SCALE GENOMIC DNA]</scope>
    <source>
        <strain evidence="2 3">T1-X7</strain>
    </source>
</reference>
<dbReference type="EMBL" id="CAJB01000158">
    <property type="protein sequence ID" value="CCH77993.1"/>
    <property type="molecule type" value="Genomic_DNA"/>
</dbReference>
<dbReference type="AlphaFoldDB" id="A0A077LVN0"/>
<organism evidence="2 3">
    <name type="scientific">Nostocoides japonicum T1-X7</name>
    <dbReference type="NCBI Taxonomy" id="1194083"/>
    <lineage>
        <taxon>Bacteria</taxon>
        <taxon>Bacillati</taxon>
        <taxon>Actinomycetota</taxon>
        <taxon>Actinomycetes</taxon>
        <taxon>Micrococcales</taxon>
        <taxon>Intrasporangiaceae</taxon>
        <taxon>Nostocoides</taxon>
    </lineage>
</organism>
<evidence type="ECO:0000313" key="3">
    <source>
        <dbReference type="Proteomes" id="UP000035721"/>
    </source>
</evidence>
<dbReference type="STRING" id="1194083.BN12_2400007"/>
<comment type="caution">
    <text evidence="2">The sequence shown here is derived from an EMBL/GenBank/DDBJ whole genome shotgun (WGS) entry which is preliminary data.</text>
</comment>
<evidence type="ECO:0000313" key="2">
    <source>
        <dbReference type="EMBL" id="CCH77993.1"/>
    </source>
</evidence>
<dbReference type="Proteomes" id="UP000035721">
    <property type="component" value="Unassembled WGS sequence"/>
</dbReference>
<proteinExistence type="predicted"/>
<sequence>MMLSIFSRNDIFSARAKSSPARAELMLPNRPRTDIFSARAKSSPARADLTLSARPRSTTNKTRTCRGASTPHSPPLGRRG</sequence>
<feature type="region of interest" description="Disordered" evidence="1">
    <location>
        <begin position="39"/>
        <end position="80"/>
    </location>
</feature>
<keyword evidence="3" id="KW-1185">Reference proteome</keyword>
<evidence type="ECO:0000256" key="1">
    <source>
        <dbReference type="SAM" id="MobiDB-lite"/>
    </source>
</evidence>
<gene>
    <name evidence="2" type="ORF">BN12_2400007</name>
</gene>
<protein>
    <submittedName>
        <fullName evidence="2">Uncharacterized protein</fullName>
    </submittedName>
</protein>
<accession>A0A077LVN0</accession>
<name>A0A077LVN0_9MICO</name>